<dbReference type="Proteomes" id="UP000178946">
    <property type="component" value="Unassembled WGS sequence"/>
</dbReference>
<organism evidence="6 7">
    <name type="scientific">Candidatus Wolfebacteria bacterium RIFCSPLOWO2_01_FULL_45_19</name>
    <dbReference type="NCBI Taxonomy" id="1802557"/>
    <lineage>
        <taxon>Bacteria</taxon>
        <taxon>Candidatus Wolfeibacteriota</taxon>
    </lineage>
</organism>
<evidence type="ECO:0000256" key="4">
    <source>
        <dbReference type="ARBA" id="ARBA00022825"/>
    </source>
</evidence>
<evidence type="ECO:0000259" key="5">
    <source>
        <dbReference type="PROSITE" id="PS50106"/>
    </source>
</evidence>
<evidence type="ECO:0000256" key="1">
    <source>
        <dbReference type="ARBA" id="ARBA00009179"/>
    </source>
</evidence>
<feature type="domain" description="PDZ" evidence="5">
    <location>
        <begin position="101"/>
        <end position="178"/>
    </location>
</feature>
<dbReference type="Pfam" id="PF00595">
    <property type="entry name" value="PDZ"/>
    <property type="match status" value="1"/>
</dbReference>
<dbReference type="Gene3D" id="2.30.42.10">
    <property type="match status" value="1"/>
</dbReference>
<dbReference type="AlphaFoldDB" id="A0A1F8DQB2"/>
<dbReference type="SUPFAM" id="SSF52096">
    <property type="entry name" value="ClpP/crotonase"/>
    <property type="match status" value="1"/>
</dbReference>
<accession>A0A1F8DQB2</accession>
<comment type="caution">
    <text evidence="6">The sequence shown here is derived from an EMBL/GenBank/DDBJ whole genome shotgun (WGS) entry which is preliminary data.</text>
</comment>
<dbReference type="SMART" id="SM00228">
    <property type="entry name" value="PDZ"/>
    <property type="match status" value="1"/>
</dbReference>
<protein>
    <recommendedName>
        <fullName evidence="5">PDZ domain-containing protein</fullName>
    </recommendedName>
</protein>
<dbReference type="GO" id="GO:0008236">
    <property type="term" value="F:serine-type peptidase activity"/>
    <property type="evidence" value="ECO:0007669"/>
    <property type="project" value="UniProtKB-KW"/>
</dbReference>
<keyword evidence="3" id="KW-0378">Hydrolase</keyword>
<gene>
    <name evidence="6" type="ORF">A3A20_00780</name>
</gene>
<comment type="similarity">
    <text evidence="1">Belongs to the peptidase S41A family.</text>
</comment>
<dbReference type="InterPro" id="IPR005151">
    <property type="entry name" value="Tail-specific_protease"/>
</dbReference>
<dbReference type="GO" id="GO:0006508">
    <property type="term" value="P:proteolysis"/>
    <property type="evidence" value="ECO:0007669"/>
    <property type="project" value="UniProtKB-KW"/>
</dbReference>
<keyword evidence="4" id="KW-0720">Serine protease</keyword>
<sequence>MNNRKVIVFLLALVLGLAWIANNKATAQYNAPIAYAQILEMVERNSIYELSKAELTALSECILNRAFISINIPKNAELGKDFLMQSCFAKDKHAGYESPVQVKLEQAQRTGKFSGIGIEIGLSEDGQGAVVKGIIDGGPVAKSGLLKEGDLIIAAGNNPKNMRSFVGFSVSDIVVIIRGKIGTAVTLEVVRGGNKLPLIAITRGEVKLISVEFRKLDSGIGYLRLRSFFKINLIEEDVLPALLRLANDGVDRLVIDLRGNPGGLVRNAEQFAEVFAPKDNAFIIEIRGREEGETYASEHFGEKFGLYSGWKTVILVDGKSASASELVAGVMQIWGSKIFGEKTYGKGSMQSVFSLADGGRFKLTTAKWYFSNGKTPDGVGIIPDFAIAKDPNDEKRDAVLEEAVKYLKNFQ</sequence>
<dbReference type="PROSITE" id="PS50106">
    <property type="entry name" value="PDZ"/>
    <property type="match status" value="1"/>
</dbReference>
<dbReference type="CDD" id="cd07560">
    <property type="entry name" value="Peptidase_S41_CPP"/>
    <property type="match status" value="1"/>
</dbReference>
<name>A0A1F8DQB2_9BACT</name>
<dbReference type="GO" id="GO:0004175">
    <property type="term" value="F:endopeptidase activity"/>
    <property type="evidence" value="ECO:0007669"/>
    <property type="project" value="TreeGrafter"/>
</dbReference>
<dbReference type="EMBL" id="MGIR01000010">
    <property type="protein sequence ID" value="OGM90632.1"/>
    <property type="molecule type" value="Genomic_DNA"/>
</dbReference>
<dbReference type="GO" id="GO:0007165">
    <property type="term" value="P:signal transduction"/>
    <property type="evidence" value="ECO:0007669"/>
    <property type="project" value="TreeGrafter"/>
</dbReference>
<reference evidence="6 7" key="1">
    <citation type="journal article" date="2016" name="Nat. Commun.">
        <title>Thousands of microbial genomes shed light on interconnected biogeochemical processes in an aquifer system.</title>
        <authorList>
            <person name="Anantharaman K."/>
            <person name="Brown C.T."/>
            <person name="Hug L.A."/>
            <person name="Sharon I."/>
            <person name="Castelle C.J."/>
            <person name="Probst A.J."/>
            <person name="Thomas B.C."/>
            <person name="Singh A."/>
            <person name="Wilkins M.J."/>
            <person name="Karaoz U."/>
            <person name="Brodie E.L."/>
            <person name="Williams K.H."/>
            <person name="Hubbard S.S."/>
            <person name="Banfield J.F."/>
        </authorList>
    </citation>
    <scope>NUCLEOTIDE SEQUENCE [LARGE SCALE GENOMIC DNA]</scope>
</reference>
<dbReference type="PANTHER" id="PTHR32060:SF22">
    <property type="entry name" value="CARBOXYL-TERMINAL-PROCESSING PEPTIDASE 3, CHLOROPLASTIC"/>
    <property type="match status" value="1"/>
</dbReference>
<dbReference type="Gene3D" id="3.90.226.10">
    <property type="entry name" value="2-enoyl-CoA Hydratase, Chain A, domain 1"/>
    <property type="match status" value="1"/>
</dbReference>
<keyword evidence="2" id="KW-0645">Protease</keyword>
<dbReference type="InterPro" id="IPR004447">
    <property type="entry name" value="Peptidase_S41A"/>
</dbReference>
<dbReference type="InterPro" id="IPR029045">
    <property type="entry name" value="ClpP/crotonase-like_dom_sf"/>
</dbReference>
<dbReference type="InterPro" id="IPR036034">
    <property type="entry name" value="PDZ_sf"/>
</dbReference>
<dbReference type="SMART" id="SM00245">
    <property type="entry name" value="TSPc"/>
    <property type="match status" value="1"/>
</dbReference>
<dbReference type="InterPro" id="IPR001478">
    <property type="entry name" value="PDZ"/>
</dbReference>
<proteinExistence type="inferred from homology"/>
<evidence type="ECO:0000256" key="3">
    <source>
        <dbReference type="ARBA" id="ARBA00022801"/>
    </source>
</evidence>
<evidence type="ECO:0000313" key="6">
    <source>
        <dbReference type="EMBL" id="OGM90632.1"/>
    </source>
</evidence>
<evidence type="ECO:0000313" key="7">
    <source>
        <dbReference type="Proteomes" id="UP000178946"/>
    </source>
</evidence>
<dbReference type="PANTHER" id="PTHR32060">
    <property type="entry name" value="TAIL-SPECIFIC PROTEASE"/>
    <property type="match status" value="1"/>
</dbReference>
<evidence type="ECO:0000256" key="2">
    <source>
        <dbReference type="ARBA" id="ARBA00022670"/>
    </source>
</evidence>
<dbReference type="Pfam" id="PF03572">
    <property type="entry name" value="Peptidase_S41"/>
    <property type="match status" value="1"/>
</dbReference>
<dbReference type="GO" id="GO:0030288">
    <property type="term" value="C:outer membrane-bounded periplasmic space"/>
    <property type="evidence" value="ECO:0007669"/>
    <property type="project" value="TreeGrafter"/>
</dbReference>
<dbReference type="STRING" id="1802557.A3A20_00780"/>
<dbReference type="SUPFAM" id="SSF50156">
    <property type="entry name" value="PDZ domain-like"/>
    <property type="match status" value="1"/>
</dbReference>